<proteinExistence type="predicted"/>
<comment type="caution">
    <text evidence="8">The sequence shown here is derived from an EMBL/GenBank/DDBJ whole genome shotgun (WGS) entry which is preliminary data.</text>
</comment>
<evidence type="ECO:0000313" key="8">
    <source>
        <dbReference type="EMBL" id="PIU68601.1"/>
    </source>
</evidence>
<feature type="transmembrane region" description="Helical" evidence="6">
    <location>
        <begin position="175"/>
        <end position="200"/>
    </location>
</feature>
<dbReference type="Proteomes" id="UP000229916">
    <property type="component" value="Unassembled WGS sequence"/>
</dbReference>
<dbReference type="Pfam" id="PF02706">
    <property type="entry name" value="Wzz"/>
    <property type="match status" value="1"/>
</dbReference>
<dbReference type="PANTHER" id="PTHR32309">
    <property type="entry name" value="TYROSINE-PROTEIN KINASE"/>
    <property type="match status" value="1"/>
</dbReference>
<evidence type="ECO:0000256" key="3">
    <source>
        <dbReference type="ARBA" id="ARBA00022692"/>
    </source>
</evidence>
<evidence type="ECO:0000256" key="1">
    <source>
        <dbReference type="ARBA" id="ARBA00004651"/>
    </source>
</evidence>
<sequence>MELVDFLKLIYRRKIIVLIFIGIGIAAGLIYALVKPTNYRASLLIYVQRETQPASDQYFNYDGYYALQTSTEYTNTVLGLIKSLDVLQRGAEITPYISRDNQKLEQLSAQIKVVKKAPQLIEIAIDDSDQNMGKAVVLALAQSSQERVRILNQNGDKALTIGLVNDEPLVLVQKASLPFCAILGFGFSLILSLILVLIIGGSPPRPKTYRETDSKLSA</sequence>
<reference evidence="9" key="1">
    <citation type="submission" date="2017-09" db="EMBL/GenBank/DDBJ databases">
        <title>Depth-based differentiation of microbial function through sediment-hosted aquifers and enrichment of novel symbionts in the deep terrestrial subsurface.</title>
        <authorList>
            <person name="Probst A.J."/>
            <person name="Ladd B."/>
            <person name="Jarett J.K."/>
            <person name="Geller-Mcgrath D.E."/>
            <person name="Sieber C.M.K."/>
            <person name="Emerson J.B."/>
            <person name="Anantharaman K."/>
            <person name="Thomas B.C."/>
            <person name="Malmstrom R."/>
            <person name="Stieglmeier M."/>
            <person name="Klingl A."/>
            <person name="Woyke T."/>
            <person name="Ryan C.M."/>
            <person name="Banfield J.F."/>
        </authorList>
    </citation>
    <scope>NUCLEOTIDE SEQUENCE [LARGE SCALE GENOMIC DNA]</scope>
</reference>
<comment type="subcellular location">
    <subcellularLocation>
        <location evidence="1">Cell membrane</location>
        <topology evidence="1">Multi-pass membrane protein</topology>
    </subcellularLocation>
</comment>
<protein>
    <recommendedName>
        <fullName evidence="7">Polysaccharide chain length determinant N-terminal domain-containing protein</fullName>
    </recommendedName>
</protein>
<evidence type="ECO:0000256" key="2">
    <source>
        <dbReference type="ARBA" id="ARBA00022475"/>
    </source>
</evidence>
<keyword evidence="4 6" id="KW-1133">Transmembrane helix</keyword>
<dbReference type="AlphaFoldDB" id="A0A2M7AMH7"/>
<dbReference type="GO" id="GO:0005886">
    <property type="term" value="C:plasma membrane"/>
    <property type="evidence" value="ECO:0007669"/>
    <property type="project" value="UniProtKB-SubCell"/>
</dbReference>
<evidence type="ECO:0000256" key="5">
    <source>
        <dbReference type="ARBA" id="ARBA00023136"/>
    </source>
</evidence>
<keyword evidence="5 6" id="KW-0472">Membrane</keyword>
<feature type="transmembrane region" description="Helical" evidence="6">
    <location>
        <begin position="15"/>
        <end position="34"/>
    </location>
</feature>
<keyword evidence="3 6" id="KW-0812">Transmembrane</keyword>
<dbReference type="EMBL" id="PEWD01000066">
    <property type="protein sequence ID" value="PIU68601.1"/>
    <property type="molecule type" value="Genomic_DNA"/>
</dbReference>
<dbReference type="InterPro" id="IPR050445">
    <property type="entry name" value="Bact_polysacc_biosynth/exp"/>
</dbReference>
<keyword evidence="2" id="KW-1003">Cell membrane</keyword>
<evidence type="ECO:0000256" key="4">
    <source>
        <dbReference type="ARBA" id="ARBA00022989"/>
    </source>
</evidence>
<gene>
    <name evidence="8" type="ORF">COS81_03430</name>
</gene>
<dbReference type="InterPro" id="IPR003856">
    <property type="entry name" value="LPS_length_determ_N"/>
</dbReference>
<accession>A0A2M7AMH7</accession>
<dbReference type="PANTHER" id="PTHR32309:SF31">
    <property type="entry name" value="CAPSULAR EXOPOLYSACCHARIDE FAMILY"/>
    <property type="match status" value="1"/>
</dbReference>
<evidence type="ECO:0000259" key="7">
    <source>
        <dbReference type="Pfam" id="PF02706"/>
    </source>
</evidence>
<feature type="domain" description="Polysaccharide chain length determinant N-terminal" evidence="7">
    <location>
        <begin position="2"/>
        <end position="88"/>
    </location>
</feature>
<name>A0A2M7AMH7_UNCKA</name>
<evidence type="ECO:0000256" key="6">
    <source>
        <dbReference type="SAM" id="Phobius"/>
    </source>
</evidence>
<organism evidence="8 9">
    <name type="scientific">candidate division WWE3 bacterium CG06_land_8_20_14_3_00_42_16</name>
    <dbReference type="NCBI Taxonomy" id="1975083"/>
    <lineage>
        <taxon>Bacteria</taxon>
        <taxon>Katanobacteria</taxon>
    </lineage>
</organism>
<evidence type="ECO:0000313" key="9">
    <source>
        <dbReference type="Proteomes" id="UP000229916"/>
    </source>
</evidence>